<protein>
    <recommendedName>
        <fullName evidence="9">NADH-quinone oxidoreductase subunit B</fullName>
    </recommendedName>
</protein>
<keyword evidence="6" id="KW-0472">Membrane</keyword>
<evidence type="ECO:0000256" key="4">
    <source>
        <dbReference type="ARBA" id="ARBA00022989"/>
    </source>
</evidence>
<sequence>MANPHPITVQLPQEPFHPKNALKGAVTGSMVGGAAGIFASAMQNSLAKTNVGAWGVVTRTGSTVATMTAVPAVYMFVKDASANLREKDDTWNTAIGAFMGGGICGLRSGRMPQIVGWGAGISIVMSALQFTGGSIKGKGKNERPDVIDEYERKEYLRRNRRRPMIETIAEVGEGRGIEPPGYEERRRERIKAKYGVVIDPVKCTVDGSD</sequence>
<reference evidence="7 8" key="1">
    <citation type="submission" date="2023-01" db="EMBL/GenBank/DDBJ databases">
        <title>Analysis of 21 Apiospora genomes using comparative genomics revels a genus with tremendous synthesis potential of carbohydrate active enzymes and secondary metabolites.</title>
        <authorList>
            <person name="Sorensen T."/>
        </authorList>
    </citation>
    <scope>NUCLEOTIDE SEQUENCE [LARGE SCALE GENOMIC DNA]</scope>
    <source>
        <strain evidence="7 8">CBS 117206</strain>
    </source>
</reference>
<dbReference type="EMBL" id="JAQQWP010000006">
    <property type="protein sequence ID" value="KAK8113941.1"/>
    <property type="molecule type" value="Genomic_DNA"/>
</dbReference>
<evidence type="ECO:0008006" key="9">
    <source>
        <dbReference type="Google" id="ProtNLM"/>
    </source>
</evidence>
<keyword evidence="4" id="KW-1133">Transmembrane helix</keyword>
<keyword evidence="2" id="KW-0812">Transmembrane</keyword>
<dbReference type="PANTHER" id="PTHR21382:SF1">
    <property type="entry name" value="NADH DEHYDROGENASE [UBIQUINONE] 1 ALPHA SUBCOMPLEX SUBUNIT 11"/>
    <property type="match status" value="1"/>
</dbReference>
<evidence type="ECO:0000256" key="6">
    <source>
        <dbReference type="ARBA" id="ARBA00023136"/>
    </source>
</evidence>
<dbReference type="AlphaFoldDB" id="A0AAW0QV02"/>
<organism evidence="7 8">
    <name type="scientific">Apiospora kogelbergensis</name>
    <dbReference type="NCBI Taxonomy" id="1337665"/>
    <lineage>
        <taxon>Eukaryota</taxon>
        <taxon>Fungi</taxon>
        <taxon>Dikarya</taxon>
        <taxon>Ascomycota</taxon>
        <taxon>Pezizomycotina</taxon>
        <taxon>Sordariomycetes</taxon>
        <taxon>Xylariomycetidae</taxon>
        <taxon>Amphisphaeriales</taxon>
        <taxon>Apiosporaceae</taxon>
        <taxon>Apiospora</taxon>
    </lineage>
</organism>
<evidence type="ECO:0000256" key="3">
    <source>
        <dbReference type="ARBA" id="ARBA00022792"/>
    </source>
</evidence>
<evidence type="ECO:0000256" key="5">
    <source>
        <dbReference type="ARBA" id="ARBA00023128"/>
    </source>
</evidence>
<name>A0AAW0QV02_9PEZI</name>
<proteinExistence type="predicted"/>
<dbReference type="GO" id="GO:0045271">
    <property type="term" value="C:respiratory chain complex I"/>
    <property type="evidence" value="ECO:0007669"/>
    <property type="project" value="InterPro"/>
</dbReference>
<dbReference type="GO" id="GO:0005743">
    <property type="term" value="C:mitochondrial inner membrane"/>
    <property type="evidence" value="ECO:0007669"/>
    <property type="project" value="UniProtKB-SubCell"/>
</dbReference>
<dbReference type="InterPro" id="IPR039205">
    <property type="entry name" value="NDUFA11"/>
</dbReference>
<dbReference type="Proteomes" id="UP001392437">
    <property type="component" value="Unassembled WGS sequence"/>
</dbReference>
<evidence type="ECO:0000313" key="7">
    <source>
        <dbReference type="EMBL" id="KAK8113941.1"/>
    </source>
</evidence>
<comment type="caution">
    <text evidence="7">The sequence shown here is derived from an EMBL/GenBank/DDBJ whole genome shotgun (WGS) entry which is preliminary data.</text>
</comment>
<dbReference type="PANTHER" id="PTHR21382">
    <property type="entry name" value="NADH-UBIQUINONE OXIDOREDUCTASE SUBUNIT"/>
    <property type="match status" value="1"/>
</dbReference>
<evidence type="ECO:0000256" key="1">
    <source>
        <dbReference type="ARBA" id="ARBA00004448"/>
    </source>
</evidence>
<comment type="subcellular location">
    <subcellularLocation>
        <location evidence="1">Mitochondrion inner membrane</location>
        <topology evidence="1">Multi-pass membrane protein</topology>
    </subcellularLocation>
</comment>
<gene>
    <name evidence="7" type="ORF">PG999_006010</name>
</gene>
<accession>A0AAW0QV02</accession>
<evidence type="ECO:0000256" key="2">
    <source>
        <dbReference type="ARBA" id="ARBA00022692"/>
    </source>
</evidence>
<keyword evidence="8" id="KW-1185">Reference proteome</keyword>
<keyword evidence="5" id="KW-0496">Mitochondrion</keyword>
<dbReference type="GO" id="GO:0006120">
    <property type="term" value="P:mitochondrial electron transport, NADH to ubiquinone"/>
    <property type="evidence" value="ECO:0007669"/>
    <property type="project" value="InterPro"/>
</dbReference>
<keyword evidence="3" id="KW-0999">Mitochondrion inner membrane</keyword>
<evidence type="ECO:0000313" key="8">
    <source>
        <dbReference type="Proteomes" id="UP001392437"/>
    </source>
</evidence>